<name>A0ACB5TJY8_CANBO</name>
<dbReference type="Proteomes" id="UP001165101">
    <property type="component" value="Unassembled WGS sequence"/>
</dbReference>
<proteinExistence type="predicted"/>
<evidence type="ECO:0000313" key="2">
    <source>
        <dbReference type="Proteomes" id="UP001165101"/>
    </source>
</evidence>
<dbReference type="EMBL" id="BSXV01000670">
    <property type="protein sequence ID" value="GME90111.1"/>
    <property type="molecule type" value="Genomic_DNA"/>
</dbReference>
<comment type="caution">
    <text evidence="1">The sequence shown here is derived from an EMBL/GenBank/DDBJ whole genome shotgun (WGS) entry which is preliminary data.</text>
</comment>
<organism evidence="1 2">
    <name type="scientific">Candida boidinii</name>
    <name type="common">Yeast</name>
    <dbReference type="NCBI Taxonomy" id="5477"/>
    <lineage>
        <taxon>Eukaryota</taxon>
        <taxon>Fungi</taxon>
        <taxon>Dikarya</taxon>
        <taxon>Ascomycota</taxon>
        <taxon>Saccharomycotina</taxon>
        <taxon>Pichiomycetes</taxon>
        <taxon>Pichiales</taxon>
        <taxon>Pichiaceae</taxon>
        <taxon>Ogataea</taxon>
        <taxon>Ogataea/Candida clade</taxon>
    </lineage>
</organism>
<reference evidence="1" key="1">
    <citation type="submission" date="2023-04" db="EMBL/GenBank/DDBJ databases">
        <title>Candida boidinii NBRC 1967.</title>
        <authorList>
            <person name="Ichikawa N."/>
            <person name="Sato H."/>
            <person name="Tonouchi N."/>
        </authorList>
    </citation>
    <scope>NUCLEOTIDE SEQUENCE</scope>
    <source>
        <strain evidence="1">NBRC 1967</strain>
    </source>
</reference>
<accession>A0ACB5TJY8</accession>
<protein>
    <submittedName>
        <fullName evidence="1">Unnamed protein product</fullName>
    </submittedName>
</protein>
<keyword evidence="2" id="KW-1185">Reference proteome</keyword>
<evidence type="ECO:0000313" key="1">
    <source>
        <dbReference type="EMBL" id="GME90111.1"/>
    </source>
</evidence>
<sequence>MNHLFIDIALNQYRHINTNNINSNKLEDVEKDAFTESFRDGYDQKSEYSNNDSSSLASSSSYNHNNNNNNNFNHNRNRNLKDEVNWNQFLKSLETNYALPKENFNYENSLYRTDTLNSSWHGHERLSTIFNIADENSKNTLWKRLFYRDLESSTNNDANTNPFTTSKKDNEKLIDNNNNNSDENINNNNNGNKKIKNNNVFSLSPEQIESYKKKASFFFSKEARKNWNSVLLDALISNSYIPLFFRIFIVFLSSVALGLASRIIVLSGRLDQDWHVSQQPSTVMAVVVDTVAIVYLFYIAYDEFTGQPIGLRNPHSKITLAYDDQFLPVTAIPADPPPTTSDSPVCRAPQRGCRVHRHARLPDQQPAPSASATATAATAAAVQICCMNQTKQNKTKQNIDRDDSRHGGTRTSKTRTMDKEQDRVIMPLLISPRHLQHRHHLSPTIIIHRISHSMPYSLLLISD</sequence>
<gene>
    <name evidence="1" type="ORF">Cboi01_000169800</name>
</gene>